<dbReference type="Proteomes" id="UP000481153">
    <property type="component" value="Unassembled WGS sequence"/>
</dbReference>
<dbReference type="Gene3D" id="3.30.530.20">
    <property type="match status" value="1"/>
</dbReference>
<proteinExistence type="predicted"/>
<keyword evidence="3" id="KW-1185">Reference proteome</keyword>
<evidence type="ECO:0000313" key="3">
    <source>
        <dbReference type="Proteomes" id="UP000481153"/>
    </source>
</evidence>
<accession>A0A6G0WFG5</accession>
<dbReference type="GO" id="GO:0008289">
    <property type="term" value="F:lipid binding"/>
    <property type="evidence" value="ECO:0007669"/>
    <property type="project" value="InterPro"/>
</dbReference>
<protein>
    <recommendedName>
        <fullName evidence="1">START domain-containing protein</fullName>
    </recommendedName>
</protein>
<name>A0A6G0WFG5_9STRA</name>
<dbReference type="AlphaFoldDB" id="A0A6G0WFG5"/>
<dbReference type="PROSITE" id="PS50848">
    <property type="entry name" value="START"/>
    <property type="match status" value="1"/>
</dbReference>
<dbReference type="InterPro" id="IPR002913">
    <property type="entry name" value="START_lipid-bd_dom"/>
</dbReference>
<reference evidence="2 3" key="1">
    <citation type="submission" date="2019-07" db="EMBL/GenBank/DDBJ databases">
        <title>Genomics analysis of Aphanomyces spp. identifies a new class of oomycete effector associated with host adaptation.</title>
        <authorList>
            <person name="Gaulin E."/>
        </authorList>
    </citation>
    <scope>NUCLEOTIDE SEQUENCE [LARGE SCALE GENOMIC DNA]</scope>
    <source>
        <strain evidence="2 3">ATCC 201684</strain>
    </source>
</reference>
<dbReference type="InterPro" id="IPR023393">
    <property type="entry name" value="START-like_dom_sf"/>
</dbReference>
<gene>
    <name evidence="2" type="ORF">Ae201684_015502</name>
</gene>
<dbReference type="VEuPathDB" id="FungiDB:AeMF1_016301"/>
<dbReference type="SUPFAM" id="SSF55961">
    <property type="entry name" value="Bet v1-like"/>
    <property type="match status" value="1"/>
</dbReference>
<sequence length="321" mass="36650">MPPMLFDSLNEEILQWAGDSFPQKQTWTYILEKILSDMLPISSAPTLPTNITIIAACLQRISWTARVLYKLPQPKYRSHIVSLRWHALETPFLVKNRDFLFLEAQYETEINGHQGWVRALKSIELSCYPDFHSLLDLVRASHFCTGYVFVESDRPGILDHVHIAQVDLGGNLPHFTVAIGMRKRFRQLVDFGRLLVERRLAKTPYLSVSEFMSKSDCYYCYACHRPFGLWRKKEHCRKLKKSLGKGSFMDNIGKCFVPTTIHLAITMEQSANCIISDGPFLPTIRTNTLIPSKFSFIIHVAIHQLVIHKSSSSGPSQTPPG</sequence>
<dbReference type="PANTHER" id="PTHR13510">
    <property type="entry name" value="FYVE-FINGER-CONTAINING RAB5 EFFECTOR PROTEIN RABENOSYN-5-RELATED"/>
    <property type="match status" value="1"/>
</dbReference>
<dbReference type="EMBL" id="VJMJ01000223">
    <property type="protein sequence ID" value="KAF0726169.1"/>
    <property type="molecule type" value="Genomic_DNA"/>
</dbReference>
<evidence type="ECO:0000259" key="1">
    <source>
        <dbReference type="PROSITE" id="PS50848"/>
    </source>
</evidence>
<comment type="caution">
    <text evidence="2">The sequence shown here is derived from an EMBL/GenBank/DDBJ whole genome shotgun (WGS) entry which is preliminary data.</text>
</comment>
<dbReference type="PANTHER" id="PTHR13510:SF44">
    <property type="entry name" value="RABENOSYN-5"/>
    <property type="match status" value="1"/>
</dbReference>
<dbReference type="InterPro" id="IPR052727">
    <property type="entry name" value="Rab4/Rab5_effector"/>
</dbReference>
<organism evidence="2 3">
    <name type="scientific">Aphanomyces euteiches</name>
    <dbReference type="NCBI Taxonomy" id="100861"/>
    <lineage>
        <taxon>Eukaryota</taxon>
        <taxon>Sar</taxon>
        <taxon>Stramenopiles</taxon>
        <taxon>Oomycota</taxon>
        <taxon>Saprolegniomycetes</taxon>
        <taxon>Saprolegniales</taxon>
        <taxon>Verrucalvaceae</taxon>
        <taxon>Aphanomyces</taxon>
    </lineage>
</organism>
<feature type="domain" description="START" evidence="1">
    <location>
        <begin position="1"/>
        <end position="190"/>
    </location>
</feature>
<evidence type="ECO:0000313" key="2">
    <source>
        <dbReference type="EMBL" id="KAF0726169.1"/>
    </source>
</evidence>